<organism evidence="1 2">
    <name type="scientific">Tetrahymena thermophila (strain SB210)</name>
    <dbReference type="NCBI Taxonomy" id="312017"/>
    <lineage>
        <taxon>Eukaryota</taxon>
        <taxon>Sar</taxon>
        <taxon>Alveolata</taxon>
        <taxon>Ciliophora</taxon>
        <taxon>Intramacronucleata</taxon>
        <taxon>Oligohymenophorea</taxon>
        <taxon>Hymenostomatida</taxon>
        <taxon>Tetrahymenina</taxon>
        <taxon>Tetrahymenidae</taxon>
        <taxon>Tetrahymena</taxon>
    </lineage>
</organism>
<accession>Q23H24</accession>
<dbReference type="InParanoid" id="Q23H24"/>
<dbReference type="KEGG" id="tet:TTHERM_00878170"/>
<gene>
    <name evidence="1" type="ORF">TTHERM_00878170</name>
</gene>
<keyword evidence="2" id="KW-1185">Reference proteome</keyword>
<name>Q23H24_TETTS</name>
<proteinExistence type="predicted"/>
<protein>
    <submittedName>
        <fullName evidence="1">Uncharacterized protein</fullName>
    </submittedName>
</protein>
<sequence>MSITVKFYVQHKKSCQLIQKETLILIFLFADFSKRTCESVYLYQPPFASSFLKFEKPLIIFYHQSNFNNKCNQIATCTIKTNILQNYKILSQNSSISDKEIYKSIFQTNNLAYQEFKRKKEPHLKRRQST</sequence>
<dbReference type="HOGENOM" id="CLU_1942335_0_0_1"/>
<dbReference type="AlphaFoldDB" id="Q23H24"/>
<evidence type="ECO:0000313" key="1">
    <source>
        <dbReference type="EMBL" id="EAR95823.1"/>
    </source>
</evidence>
<reference evidence="2" key="1">
    <citation type="journal article" date="2006" name="PLoS Biol.">
        <title>Macronuclear genome sequence of the ciliate Tetrahymena thermophila, a model eukaryote.</title>
        <authorList>
            <person name="Eisen J.A."/>
            <person name="Coyne R.S."/>
            <person name="Wu M."/>
            <person name="Wu D."/>
            <person name="Thiagarajan M."/>
            <person name="Wortman J.R."/>
            <person name="Badger J.H."/>
            <person name="Ren Q."/>
            <person name="Amedeo P."/>
            <person name="Jones K.M."/>
            <person name="Tallon L.J."/>
            <person name="Delcher A.L."/>
            <person name="Salzberg S.L."/>
            <person name="Silva J.C."/>
            <person name="Haas B.J."/>
            <person name="Majoros W.H."/>
            <person name="Farzad M."/>
            <person name="Carlton J.M."/>
            <person name="Smith R.K. Jr."/>
            <person name="Garg J."/>
            <person name="Pearlman R.E."/>
            <person name="Karrer K.M."/>
            <person name="Sun L."/>
            <person name="Manning G."/>
            <person name="Elde N.C."/>
            <person name="Turkewitz A.P."/>
            <person name="Asai D.J."/>
            <person name="Wilkes D.E."/>
            <person name="Wang Y."/>
            <person name="Cai H."/>
            <person name="Collins K."/>
            <person name="Stewart B.A."/>
            <person name="Lee S.R."/>
            <person name="Wilamowska K."/>
            <person name="Weinberg Z."/>
            <person name="Ruzzo W.L."/>
            <person name="Wloga D."/>
            <person name="Gaertig J."/>
            <person name="Frankel J."/>
            <person name="Tsao C.-C."/>
            <person name="Gorovsky M.A."/>
            <person name="Keeling P.J."/>
            <person name="Waller R.F."/>
            <person name="Patron N.J."/>
            <person name="Cherry J.M."/>
            <person name="Stover N.A."/>
            <person name="Krieger C.J."/>
            <person name="del Toro C."/>
            <person name="Ryder H.F."/>
            <person name="Williamson S.C."/>
            <person name="Barbeau R.A."/>
            <person name="Hamilton E.P."/>
            <person name="Orias E."/>
        </authorList>
    </citation>
    <scope>NUCLEOTIDE SEQUENCE [LARGE SCALE GENOMIC DNA]</scope>
    <source>
        <strain evidence="2">SB210</strain>
    </source>
</reference>
<evidence type="ECO:0000313" key="2">
    <source>
        <dbReference type="Proteomes" id="UP000009168"/>
    </source>
</evidence>
<dbReference type="RefSeq" id="XP_001016068.1">
    <property type="nucleotide sequence ID" value="XM_001016068.1"/>
</dbReference>
<dbReference type="EMBL" id="GG662702">
    <property type="protein sequence ID" value="EAR95823.1"/>
    <property type="molecule type" value="Genomic_DNA"/>
</dbReference>
<dbReference type="GeneID" id="7846544"/>
<dbReference type="Proteomes" id="UP000009168">
    <property type="component" value="Unassembled WGS sequence"/>
</dbReference>